<evidence type="ECO:0000313" key="7">
    <source>
        <dbReference type="EMBL" id="AZI45123.1"/>
    </source>
</evidence>
<dbReference type="SMART" id="SM00354">
    <property type="entry name" value="HTH_LACI"/>
    <property type="match status" value="1"/>
</dbReference>
<accession>A0A3G8YJI5</accession>
<dbReference type="Gene3D" id="3.40.50.2300">
    <property type="match status" value="2"/>
</dbReference>
<feature type="domain" description="HTH cro/C1-type" evidence="6">
    <location>
        <begin position="1"/>
        <end position="49"/>
    </location>
</feature>
<keyword evidence="7" id="KW-0614">Plasmid</keyword>
<dbReference type="Pfam" id="PF13377">
    <property type="entry name" value="Peripla_BP_3"/>
    <property type="match status" value="1"/>
</dbReference>
<dbReference type="EMBL" id="CP034186">
    <property type="protein sequence ID" value="AZI45123.1"/>
    <property type="molecule type" value="Genomic_DNA"/>
</dbReference>
<dbReference type="PROSITE" id="PS50932">
    <property type="entry name" value="HTH_LACI_2"/>
    <property type="match status" value="1"/>
</dbReference>
<protein>
    <submittedName>
        <fullName evidence="7">LacI family transcriptional regulator</fullName>
    </submittedName>
</protein>
<dbReference type="CDD" id="cd01392">
    <property type="entry name" value="HTH_LacI"/>
    <property type="match status" value="1"/>
</dbReference>
<organism evidence="7 8">
    <name type="scientific">Deinococcus psychrotolerans</name>
    <dbReference type="NCBI Taxonomy" id="2489213"/>
    <lineage>
        <taxon>Bacteria</taxon>
        <taxon>Thermotogati</taxon>
        <taxon>Deinococcota</taxon>
        <taxon>Deinococci</taxon>
        <taxon>Deinococcales</taxon>
        <taxon>Deinococcaceae</taxon>
        <taxon>Deinococcus</taxon>
    </lineage>
</organism>
<keyword evidence="2" id="KW-0805">Transcription regulation</keyword>
<feature type="domain" description="HTH lacI-type" evidence="5">
    <location>
        <begin position="1"/>
        <end position="55"/>
    </location>
</feature>
<dbReference type="SUPFAM" id="SSF47413">
    <property type="entry name" value="lambda repressor-like DNA-binding domains"/>
    <property type="match status" value="1"/>
</dbReference>
<dbReference type="InterPro" id="IPR010982">
    <property type="entry name" value="Lambda_DNA-bd_dom_sf"/>
</dbReference>
<dbReference type="PANTHER" id="PTHR30146:SF148">
    <property type="entry name" value="HTH-TYPE TRANSCRIPTIONAL REPRESSOR PURR-RELATED"/>
    <property type="match status" value="1"/>
</dbReference>
<evidence type="ECO:0000256" key="1">
    <source>
        <dbReference type="ARBA" id="ARBA00022491"/>
    </source>
</evidence>
<sequence length="337" mass="36073">MTLVEVAREAGVSPSTVSRILNGSAKVASDKRARVEAAIHKLEFAPNAQAQALAGGRSFSVGVLTQNLSSPFYGETLAGIERGFVGTAYHLLAVSGHWDAEQEREALNLLLRRRVDALIVLGGVIEDAALNRAAERLPLVVVGRSLDSLAERCLMTDNQAGMRQVVEHLAALGHRRIAYIGGPEGQHDAFERREGFETAMRDAGLTVFPELMRRGDYTEVSGEQAAATLLEAGHPFTALCCANDQMAFGARLTLYRRGVRVPEDLSLTGFDDLFAAKYTTPPLTTVRQSVSELGEQAAEAVLQLLASKTPSLPIHLPQLVVRESTGPVRAASPPGGA</sequence>
<geneLocation type="plasmid" evidence="7 8">
    <name>unnamed2</name>
</geneLocation>
<keyword evidence="1" id="KW-0678">Repressor</keyword>
<dbReference type="AlphaFoldDB" id="A0A3G8YJI5"/>
<dbReference type="GO" id="GO:0000976">
    <property type="term" value="F:transcription cis-regulatory region binding"/>
    <property type="evidence" value="ECO:0007669"/>
    <property type="project" value="TreeGrafter"/>
</dbReference>
<dbReference type="Proteomes" id="UP000276417">
    <property type="component" value="Plasmid unnamed2"/>
</dbReference>
<evidence type="ECO:0000256" key="3">
    <source>
        <dbReference type="ARBA" id="ARBA00023125"/>
    </source>
</evidence>
<evidence type="ECO:0000313" key="8">
    <source>
        <dbReference type="Proteomes" id="UP000276417"/>
    </source>
</evidence>
<keyword evidence="4" id="KW-0804">Transcription</keyword>
<dbReference type="PRINTS" id="PR00036">
    <property type="entry name" value="HTHLACI"/>
</dbReference>
<dbReference type="InterPro" id="IPR000843">
    <property type="entry name" value="HTH_LacI"/>
</dbReference>
<dbReference type="InterPro" id="IPR001387">
    <property type="entry name" value="Cro/C1-type_HTH"/>
</dbReference>
<dbReference type="GO" id="GO:0003700">
    <property type="term" value="F:DNA-binding transcription factor activity"/>
    <property type="evidence" value="ECO:0007669"/>
    <property type="project" value="TreeGrafter"/>
</dbReference>
<evidence type="ECO:0000256" key="4">
    <source>
        <dbReference type="ARBA" id="ARBA00023163"/>
    </source>
</evidence>
<dbReference type="InterPro" id="IPR028082">
    <property type="entry name" value="Peripla_BP_I"/>
</dbReference>
<keyword evidence="3" id="KW-0238">DNA-binding</keyword>
<reference evidence="7 8" key="1">
    <citation type="submission" date="2018-11" db="EMBL/GenBank/DDBJ databases">
        <title>Deinococcus shelandsis sp. nov., isolated from South Shetland Islands soil of Antarctica.</title>
        <authorList>
            <person name="Tian J."/>
        </authorList>
    </citation>
    <scope>NUCLEOTIDE SEQUENCE [LARGE SCALE GENOMIC DNA]</scope>
    <source>
        <strain evidence="7 8">S14-83T</strain>
        <plasmid evidence="7 8">unnamed2</plasmid>
    </source>
</reference>
<dbReference type="Pfam" id="PF00356">
    <property type="entry name" value="LacI"/>
    <property type="match status" value="1"/>
</dbReference>
<dbReference type="Gene3D" id="1.10.260.40">
    <property type="entry name" value="lambda repressor-like DNA-binding domains"/>
    <property type="match status" value="1"/>
</dbReference>
<evidence type="ECO:0000259" key="6">
    <source>
        <dbReference type="PROSITE" id="PS50943"/>
    </source>
</evidence>
<evidence type="ECO:0000256" key="2">
    <source>
        <dbReference type="ARBA" id="ARBA00023015"/>
    </source>
</evidence>
<proteinExistence type="predicted"/>
<dbReference type="SUPFAM" id="SSF53822">
    <property type="entry name" value="Periplasmic binding protein-like I"/>
    <property type="match status" value="1"/>
</dbReference>
<gene>
    <name evidence="7" type="ORF">EHF33_18285</name>
</gene>
<dbReference type="InterPro" id="IPR046335">
    <property type="entry name" value="LacI/GalR-like_sensor"/>
</dbReference>
<dbReference type="PROSITE" id="PS00356">
    <property type="entry name" value="HTH_LACI_1"/>
    <property type="match status" value="1"/>
</dbReference>
<dbReference type="PROSITE" id="PS50943">
    <property type="entry name" value="HTH_CROC1"/>
    <property type="match status" value="1"/>
</dbReference>
<dbReference type="OrthoDB" id="9785825at2"/>
<name>A0A3G8YJI5_9DEIO</name>
<dbReference type="PANTHER" id="PTHR30146">
    <property type="entry name" value="LACI-RELATED TRANSCRIPTIONAL REPRESSOR"/>
    <property type="match status" value="1"/>
</dbReference>
<keyword evidence="8" id="KW-1185">Reference proteome</keyword>
<evidence type="ECO:0000259" key="5">
    <source>
        <dbReference type="PROSITE" id="PS50932"/>
    </source>
</evidence>
<dbReference type="KEGG" id="dph:EHF33_18285"/>